<dbReference type="EC" id="2.10.1.1" evidence="6"/>
<dbReference type="InterPro" id="IPR005110">
    <property type="entry name" value="MoeA_linker/N"/>
</dbReference>
<keyword evidence="6" id="KW-0479">Metal-binding</keyword>
<gene>
    <name evidence="8" type="primary">moeA2</name>
    <name evidence="8" type="ordered locus">TOL2_C41730</name>
</gene>
<evidence type="ECO:0000256" key="1">
    <source>
        <dbReference type="ARBA" id="ARBA00002901"/>
    </source>
</evidence>
<dbReference type="SUPFAM" id="SSF63882">
    <property type="entry name" value="MoeA N-terminal region -like"/>
    <property type="match status" value="1"/>
</dbReference>
<dbReference type="STRING" id="651182.TOL2_C41730"/>
<feature type="domain" description="MoaB/Mog" evidence="7">
    <location>
        <begin position="183"/>
        <end position="320"/>
    </location>
</feature>
<dbReference type="PANTHER" id="PTHR10192">
    <property type="entry name" value="MOLYBDOPTERIN BIOSYNTHESIS PROTEIN"/>
    <property type="match status" value="1"/>
</dbReference>
<protein>
    <recommendedName>
        <fullName evidence="6">Molybdopterin molybdenumtransferase</fullName>
        <ecNumber evidence="6">2.10.1.1</ecNumber>
    </recommendedName>
</protein>
<evidence type="ECO:0000256" key="2">
    <source>
        <dbReference type="ARBA" id="ARBA00005046"/>
    </source>
</evidence>
<dbReference type="InterPro" id="IPR036425">
    <property type="entry name" value="MoaB/Mog-like_dom_sf"/>
</dbReference>
<evidence type="ECO:0000256" key="4">
    <source>
        <dbReference type="ARBA" id="ARBA00023150"/>
    </source>
</evidence>
<organism evidence="8 9">
    <name type="scientific">Desulfobacula toluolica (strain DSM 7467 / Tol2)</name>
    <dbReference type="NCBI Taxonomy" id="651182"/>
    <lineage>
        <taxon>Bacteria</taxon>
        <taxon>Pseudomonadati</taxon>
        <taxon>Thermodesulfobacteriota</taxon>
        <taxon>Desulfobacteria</taxon>
        <taxon>Desulfobacterales</taxon>
        <taxon>Desulfobacteraceae</taxon>
        <taxon>Desulfobacula</taxon>
    </lineage>
</organism>
<dbReference type="Pfam" id="PF03453">
    <property type="entry name" value="MoeA_N"/>
    <property type="match status" value="1"/>
</dbReference>
<dbReference type="OrthoDB" id="9804758at2"/>
<dbReference type="GO" id="GO:0046872">
    <property type="term" value="F:metal ion binding"/>
    <property type="evidence" value="ECO:0007669"/>
    <property type="project" value="UniProtKB-UniRule"/>
</dbReference>
<comment type="similarity">
    <text evidence="3 6">Belongs to the MoeA family.</text>
</comment>
<evidence type="ECO:0000256" key="3">
    <source>
        <dbReference type="ARBA" id="ARBA00010763"/>
    </source>
</evidence>
<comment type="cofactor">
    <cofactor evidence="6">
        <name>Mg(2+)</name>
        <dbReference type="ChEBI" id="CHEBI:18420"/>
    </cofactor>
</comment>
<dbReference type="Proteomes" id="UP000007347">
    <property type="component" value="Chromosome"/>
</dbReference>
<dbReference type="CDD" id="cd00887">
    <property type="entry name" value="MoeA"/>
    <property type="match status" value="1"/>
</dbReference>
<dbReference type="PATRIC" id="fig|651182.5.peg.4909"/>
<dbReference type="Gene3D" id="2.40.340.10">
    <property type="entry name" value="MoeA, C-terminal, domain IV"/>
    <property type="match status" value="1"/>
</dbReference>
<dbReference type="InterPro" id="IPR038987">
    <property type="entry name" value="MoeA-like"/>
</dbReference>
<keyword evidence="9" id="KW-1185">Reference proteome</keyword>
<evidence type="ECO:0000256" key="5">
    <source>
        <dbReference type="ARBA" id="ARBA00047317"/>
    </source>
</evidence>
<dbReference type="HOGENOM" id="CLU_010186_7_0_7"/>
<dbReference type="GO" id="GO:0005829">
    <property type="term" value="C:cytosol"/>
    <property type="evidence" value="ECO:0007669"/>
    <property type="project" value="TreeGrafter"/>
</dbReference>
<dbReference type="SUPFAM" id="SSF53218">
    <property type="entry name" value="Molybdenum cofactor biosynthesis proteins"/>
    <property type="match status" value="1"/>
</dbReference>
<dbReference type="FunFam" id="2.170.190.11:FF:000001">
    <property type="entry name" value="Molybdopterin molybdenumtransferase"/>
    <property type="match status" value="1"/>
</dbReference>
<dbReference type="RefSeq" id="WP_014959509.1">
    <property type="nucleotide sequence ID" value="NC_018645.1"/>
</dbReference>
<dbReference type="KEGG" id="dto:TOL2_C41730"/>
<keyword evidence="6" id="KW-0808">Transferase</keyword>
<dbReference type="GO" id="GO:0006777">
    <property type="term" value="P:Mo-molybdopterin cofactor biosynthetic process"/>
    <property type="evidence" value="ECO:0007669"/>
    <property type="project" value="UniProtKB-UniRule"/>
</dbReference>
<comment type="pathway">
    <text evidence="2 6">Cofactor biosynthesis; molybdopterin biosynthesis.</text>
</comment>
<dbReference type="GO" id="GO:0061599">
    <property type="term" value="F:molybdopterin molybdotransferase activity"/>
    <property type="evidence" value="ECO:0007669"/>
    <property type="project" value="UniProtKB-UniRule"/>
</dbReference>
<evidence type="ECO:0000259" key="7">
    <source>
        <dbReference type="SMART" id="SM00852"/>
    </source>
</evidence>
<dbReference type="InterPro" id="IPR001453">
    <property type="entry name" value="MoaB/Mog_dom"/>
</dbReference>
<dbReference type="PANTHER" id="PTHR10192:SF5">
    <property type="entry name" value="GEPHYRIN"/>
    <property type="match status" value="1"/>
</dbReference>
<dbReference type="Gene3D" id="2.170.190.11">
    <property type="entry name" value="Molybdopterin biosynthesis moea protein, domain 3"/>
    <property type="match status" value="1"/>
</dbReference>
<evidence type="ECO:0000313" key="9">
    <source>
        <dbReference type="Proteomes" id="UP000007347"/>
    </source>
</evidence>
<dbReference type="InterPro" id="IPR036135">
    <property type="entry name" value="MoeA_linker/N_sf"/>
</dbReference>
<keyword evidence="6" id="KW-0460">Magnesium</keyword>
<keyword evidence="6" id="KW-0500">Molybdenum</keyword>
<dbReference type="UniPathway" id="UPA00344"/>
<proteinExistence type="inferred from homology"/>
<evidence type="ECO:0000256" key="6">
    <source>
        <dbReference type="RuleBase" id="RU365090"/>
    </source>
</evidence>
<dbReference type="InterPro" id="IPR036688">
    <property type="entry name" value="MoeA_C_domain_IV_sf"/>
</dbReference>
<comment type="catalytic activity">
    <reaction evidence="5">
        <text>adenylyl-molybdopterin + molybdate = Mo-molybdopterin + AMP + H(+)</text>
        <dbReference type="Rhea" id="RHEA:35047"/>
        <dbReference type="ChEBI" id="CHEBI:15378"/>
        <dbReference type="ChEBI" id="CHEBI:36264"/>
        <dbReference type="ChEBI" id="CHEBI:62727"/>
        <dbReference type="ChEBI" id="CHEBI:71302"/>
        <dbReference type="ChEBI" id="CHEBI:456215"/>
        <dbReference type="EC" id="2.10.1.1"/>
    </reaction>
</comment>
<dbReference type="AlphaFoldDB" id="K0NCQ1"/>
<dbReference type="Gene3D" id="3.90.105.10">
    <property type="entry name" value="Molybdopterin biosynthesis moea protein, domain 2"/>
    <property type="match status" value="1"/>
</dbReference>
<reference evidence="8 9" key="1">
    <citation type="journal article" date="2013" name="Environ. Microbiol.">
        <title>Complete genome, catabolic sub-proteomes and key-metabolites of Desulfobacula toluolica Tol2, a marine, aromatic compound-degrading, sulfate-reducing bacterium.</title>
        <authorList>
            <person name="Wohlbrand L."/>
            <person name="Jacob J.H."/>
            <person name="Kube M."/>
            <person name="Mussmann M."/>
            <person name="Jarling R."/>
            <person name="Beck A."/>
            <person name="Amann R."/>
            <person name="Wilkes H."/>
            <person name="Reinhardt R."/>
            <person name="Rabus R."/>
        </authorList>
    </citation>
    <scope>NUCLEOTIDE SEQUENCE [LARGE SCALE GENOMIC DNA]</scope>
    <source>
        <strain evidence="9">DSM 7467 / Tol2</strain>
    </source>
</reference>
<comment type="function">
    <text evidence="1 6">Catalyzes the insertion of molybdate into adenylated molybdopterin with the concomitant release of AMP.</text>
</comment>
<keyword evidence="4 6" id="KW-0501">Molybdenum cofactor biosynthesis</keyword>
<accession>K0NCQ1</accession>
<dbReference type="EMBL" id="FO203503">
    <property type="protein sequence ID" value="CCK82329.1"/>
    <property type="molecule type" value="Genomic_DNA"/>
</dbReference>
<evidence type="ECO:0000313" key="8">
    <source>
        <dbReference type="EMBL" id="CCK82329.1"/>
    </source>
</evidence>
<name>K0NCQ1_DESTT</name>
<sequence>MKTSLIGYQEAIQLILSNITPLKSETVSLTEYDDRVIAGNLNALVNSPSVNASMKDGYAIRSSDIAHATSENPVQLKINGMATAGNQCKQSVKTGTAVRILTGAKIPKGANAVVAEEFTASSKDVVTVKKHSEPGRNILPKGCDAAFNDRICSRGERLSPGKMGYLAASGHNKIPVLKKPDIAIIATGDEMVTPGCPLPEGKLFASNLITLNAWCRRYGMKTSMEIVKDKPEAILKTLKQAVKTHDTILTSGGAWTGDRDFVVKILQRLGWKQIFHRVRIGPGKAVGFGLLNEKPIFVLPGGPPSNLLAFLQIALPGILKLGGYSSTTLPKIQVKLEDTIINQDIEWTQFIFGIFKKGNGHTHFRPIKLKSRLQTIAKAEGILILPEGTIKIPVGSIVPVQLLI</sequence>
<dbReference type="Gene3D" id="3.40.980.10">
    <property type="entry name" value="MoaB/Mog-like domain"/>
    <property type="match status" value="1"/>
</dbReference>
<dbReference type="SMART" id="SM00852">
    <property type="entry name" value="MoCF_biosynth"/>
    <property type="match status" value="1"/>
</dbReference>
<dbReference type="Pfam" id="PF00994">
    <property type="entry name" value="MoCF_biosynth"/>
    <property type="match status" value="1"/>
</dbReference>